<name>A0ACC5RQ31_ENTAG</name>
<dbReference type="Proteomes" id="UP000633731">
    <property type="component" value="Unassembled WGS sequence"/>
</dbReference>
<comment type="caution">
    <text evidence="1">The sequence shown here is derived from an EMBL/GenBank/DDBJ whole genome shotgun (WGS) entry which is preliminary data.</text>
</comment>
<protein>
    <submittedName>
        <fullName evidence="1">Ig-like domain-containing protein</fullName>
    </submittedName>
</protein>
<dbReference type="EMBL" id="JAEOXF010000009">
    <property type="protein sequence ID" value="MBK4726600.1"/>
    <property type="molecule type" value="Genomic_DNA"/>
</dbReference>
<keyword evidence="2" id="KW-1185">Reference proteome</keyword>
<reference evidence="1" key="1">
    <citation type="submission" date="2021-01" db="EMBL/GenBank/DDBJ databases">
        <title>Draft genome of Pantoea agglomerans Eh 335.</title>
        <authorList>
            <person name="Emsley S.A."/>
            <person name="Oline D.K."/>
            <person name="Saw J.H."/>
            <person name="Ushijima B."/>
            <person name="Videau P."/>
            <person name="Koyack M.J."/>
        </authorList>
    </citation>
    <scope>NUCLEOTIDE SEQUENCE</scope>
    <source>
        <strain evidence="1">Eh 335</strain>
    </source>
</reference>
<proteinExistence type="predicted"/>
<gene>
    <name evidence="1" type="ORF">JJL49_15290</name>
</gene>
<evidence type="ECO:0000313" key="1">
    <source>
        <dbReference type="EMBL" id="MBK4726600.1"/>
    </source>
</evidence>
<organism evidence="1 2">
    <name type="scientific">Enterobacter agglomerans</name>
    <name type="common">Erwinia herbicola</name>
    <name type="synonym">Pantoea agglomerans</name>
    <dbReference type="NCBI Taxonomy" id="549"/>
    <lineage>
        <taxon>Bacteria</taxon>
        <taxon>Pseudomonadati</taxon>
        <taxon>Pseudomonadota</taxon>
        <taxon>Gammaproteobacteria</taxon>
        <taxon>Enterobacterales</taxon>
        <taxon>Erwiniaceae</taxon>
        <taxon>Pantoea</taxon>
        <taxon>Pantoea agglomerans group</taxon>
    </lineage>
</organism>
<accession>A0ACC5RQ31</accession>
<evidence type="ECO:0000313" key="2">
    <source>
        <dbReference type="Proteomes" id="UP000633731"/>
    </source>
</evidence>
<sequence length="6094" mass="610100">MAQLNDGRVDILSRDDGSILSQANAGSSRNVLLNQPSIVKVHGTREMVAEYERQGNDLILHMKDGTTVRYQQFFLDDVDGDHSELVFDDGVNPPEHALFPVTSEFADAQTAMVITPQYESLGSIEPLLLADTGAGPGLVTAAGLGALGLVGLGAAALGGGGGGGGGGDDGGNGGGGTNPPTPPNPPGTAPTLTIGTFAGDNVLSTAEKETTQLLSGTTTNVQAGQTVVIVLNGVTYNATVQANGSWSVAVPVSALEALANGSATISASVTNIAGQSANDTHNFTVEVSPAANVPQIAIAIFAGNDVLDGAEKLTSQTLSGTTVNVQQGQTVTVTLNGKTYTGTVDADGVWSVSVPAADLALLSTGSATISASVTNTGGTSASATHNFNVQESTTPSVSITSPVSDDGYLSATEAQGTLTLSGSASGVPVGTAVSVTLGGVSYPAVTQAGGSWTVTVPSADLQQLPQGSNLIVASITLPNGTLIENSTTVSVDVITTAPVVQVDLPFGDGVLSGTEIGQPQTVTGTTGVTGPNQTVSIDFNGEKYPGTVNNDGSWSVTIPAGSVTDPTQGTLPLVVNITDPAGNTGSSTVQVTVDNTPPVVTVAPFDSALNATDITQPLTITGSSVGGQSVTVSLDGQTYTASVNPDGSWSVNIPASALQQLDQGSNDLIVTSTDKYGNTSAETTLPLSVDTVAPTGVTLTPVTGNGDNYVSADELGTLTISGTAESGSIIRVFIGDRELSLTGNANGNNEWSIVVSDADKAALADGSYPIRVEASDAAGNVTTAYGNVTLAVEPGSQPLIEVNTFAGDNVLQNAELGVDQELSGRVLNVEQGQPLIVTFNGEQYPTTVLAGGLWHVTIPADALAGLTNGESVNYGVSVSNAAGVTALFGGSYPVINDPLAVTLAIAPVGGDNWINASEAGSPVTVSGSSQGVPQGTLLTVTFNDKSYTATVGADGKWTTEIPPADFVGVANNTYDIKVEVATDPGISATLNIGVQANFPDNVTVNAAFGGDNILNLTESTTPQTITGNTGLTLPDQTVTVEINGTSYNATVNPATGAWSVNLLPADLALLQQGSNNVIVTVRDAAGNEVIHNASVSVDTLAPDLNVGAVAGDGVINRTEQGQPLPLSGTADPLSTITVVLNGVTYRTAADADGNWSVNIAPSTLQTLADGKYDISVTARDSGGNETTTLTPVTIDTASPTVTVAPVSGDGYLNALEHNAALAITGTTEPGATVVVSVNGVDYPATVDAGGNWTATLPANVVTGLADNTYTVTATATDPLGNSGSSSQPLTVIAASGSLPSVTVGAFAGDNILDGAEKGLSQFVTGTTTNVQAGQTVTVSLNGANYTGQVLSDGSWSVLVPASALHNLANGTDNYTVSVSDVAGNPASTNGSFTVDNTFSAIAIGVISDDNTLNASEALLPLSIHGFSRFVASGSSVSVSFRGKSYLTTTNSDGSWTVTVPPADLANLTNTTLLVTASTVDVNGNTITVEHSLNSEVLPGFLPEINPLFGDDYLNAAEASSAQTISGSSGVEGAGQTVNVLIGGITYTGTVDALGNWSVSVPSATLQNLPQGPNTVSVTLGDNAGNSVKVNTDFTVDTVAPVVTLDPVAADNRINLEEQNEIQTIGGSGTQGDRISVTLNNQTYDVVVDGTGHWEIELPVNALKALTASSYELQVTSTDEAGNVTTVVRTIEVDITPPPVTVNAVSGGYINAAESIQPLTVTGTGEAGNVIRVELAGTTVTTVVGADGSWSALIPGNVVAGVTDGDYTLSVTAVDPAGNTTITSTPLVVDTGVPSIVVNNVTPNNSIDGAEQQVDQIITGTASNVEAGQTLTLTLSGNGATYTTTALIQSGGGWQANLPTEVLEGLANGSYTLTASVTDKAGNTGTTDKTFNVDDTQPAIAVSPISDDGYLNFAESQVAEGLDIILTTLNVPADSRVTFSFNGIPYDGILQPDGTWLVNIPRADVGALTNGTVTGVATVYDSSDNPLATSNASLIVHVTNLPNPTLDTPFGDNTLTNAEALIGQTLTGTTGELGDGQRVIINIGNSAFEAIVNSSGVWSLVLTPDDLLNLDPKGASTVLVTVIDVAGNSAEVGPVGVTIATTLPSLTLGTIAEDGIINATEQQAPLVIEGTTAAGNTVVITLEGKTYNAVFGNNGSWTVTIPPADLALLQDGGYDVTVTVTDPAGNKTVDTEVVIVDTAAPTYTLDPIGGDGIIDRVEVTQPLDITGSGTIGDSVSVTLGGTTLDTTVGSDGKWSVTFPVTTLDNLDQGQNPVTIVVTNPEGNSVTQNTSVILDTAVSNALLVNPVAGDDVVNALEAAAGLTVTGSVPDGTTSVVVTFNNQSYNATVGPDGLWSATIPSTALAGLADTGYTVTVVATPSVGDSVTVTRPIVLDTTPPDFVITPVSDGYLNGTELGQPLAITGTGTPGDSVRVTLNGKVYLTTVGNDNSWAVSVPTGDLAGLNSGTNTVSVVVKDPAGNTSTSSSNFTVDTIAPSLALDPVTGDNIINASEQQNGIAISGTGENGAAIVVTLNGKTYETTVGVNGLWSVEVNATDLGALTGSSYPVSVTETDLAGNKTTQTTTVQINTSQPTITVDPFTGNDIVDGAEQHVSQKLTGTTTNVEEGQLVTLALNGVTYSGVVQASGAWSITLPATALEALSNGQQTYVVSVSNSANTAIEQTGSFEVNNLLSGLAINPISGDGFLNAQEAAQPLEISGTSANFTVGTLLTVSVGGSDFPVTVGANGQWTLTLQPGAIPLVDGPLTVTVSGTDATGSAVTSSSSLDVHLTNLPVVTVDPLFGDDNVLNALEAGSTQTLTGSTGIPGDGQTVTITLAGITYTGTVDGNGNWSVAIPGTALSALQQDGNSLDVLITDAAGNPAELTVPFNVDTLAPAVTVDVIAGDGVLNAAERGADLAVSGTGENGSSIVVTLNGVTYPPVVVSGGIWTVNVPAEDLQAIPDGSYAVSVTATDAAQNSSAPVTSTLVVKADAADLPTITINTFAGNNIVDGAEQQSSQLLSGTTTNVEQGQTVTVTLGSLVYNPVVQSDGSWSISIPSGTLQNGTPTITAAVSDAAGNPASNTLTITVNTLASGISIDPISDGYLSADEAQQSLIVTGHTANVTTGTPVSVLINGQTFTVNVGAGGVWSALVPASALAGLADGQTIVSASTLDANGNPVASNATLNVVVHNLPQISVDIPFGDGVLNASEAALGQTLYGTTGVVGAGQTVSVLIGTTTYTGTVDTNGNWSIPLPSAVLQGLPQTGADLAVTVTDVAGNSSSQTVTVGVDTVAPTITLDAIATDGVINTTEAAQGVTISGGSTGAQEGQTVSVVFNGQTYTTTVDDQGNWNLTISADALTGVANGSYTLTATVTDAAGNSTPVSTNVTLATGALQPTINLPFGDGYLNNSEATDPAGQSLTGTTGAIGAGQTVIVTIGSQAFPVTADINGNWTLPLSTTQLQALGEGSLPISVDVTNAQGNTGSISSSVIVDRTAPTLSLDPVAGDNVINGTEILQTVTISGTASPDEAGQQVSITFNGNQPAYIAIVQEDGSWRFDLPGSVTQNLADASYTVTATLTDKAGNTSLVATETVDVRAAAGDLPLITIDAITGDDYLNTSEVGQALQLSGTTTNVADGQMVEITFNGQAFYAEVNGGVWSYLVPATAVGSIADGPQQVSVSVNDIYGNVADDTRDFTVIARGDDLPSITINPVTSDDMVNYNESRDPNGVIITGSSQHIPEGDTIIVRVNGKDYTATVDSDGNWTATIPQTDAQNLPQNSNTITASGNDIAGNTATANESFTVHTQPPLLEIDANLVTDGVLSLADALAGLVLSGNTAPNLNVEITLGTNVYSVLSDNLGNWSTTIPSADLLALVDGDLGLSVSVKDAYGNTTEQILDVNVAVNALTELTLETPFVDGFLNSTEVLVDQTIRGTVDNLPNGASLVVTVGTQTYSPVDLDGLGGWSVTIPAADLAAMGNGVIQVSVSTVDAVNPVSVSADVELILTNTLNPVINQPFVDGLLDVAEAAVSQTLTGTTGVIGAGQTIVLTINGNVYAASVDANGVWTANLTPTQLLALGNSTGAGHEIVIVVGDAAGNTASTSLDFPAIVTGLPTVTLDPLSLAGNGILTLNEVAGGITLGGNVTFNGDPANTHVIVNVNGTPIEATINGDGTWSLPLSGGVLATLPDGNWPITVTVTDGVGNVGIPAEASLTVAINDVPVPTITTPFVDGLLSIAEAGVDQVLRGSTGVLGAGQTVTVSIDGAAAVPAVVNANGSWSLDLSTGLLSGLANGEHTITVVATDAYGNEAEVEGSFDALLTLPIPTITNPFGTGLGIDEAAGAITITGNTGIPVVAGQDQSVTLKVDVNGVVYDATVVGNVWTVELPPGALNGLSNTTHQVIVTVIDAAGNPATETLDFNAYLTVPQPTIAVPFDNGYLNVDALAGAVLTGTTGAVGAGQSVTLTFGGLAAIPATVVNPDGTWSLTLSAGQMADLGGLGQNLQTVKVTVTDPGGNTNTLNEGFIIDTSAPVINGLTFAGDNVLNYVESLNTQTLTGISNPADAGATVILQIGTQTLTGLVGTNGAWTINVGVTDLAALVTAGGNYTVSITDVAGNTTSVNGAVGLNLSPTLDGYITLAPVSGDNIINVADGPNTLISGTLNNVPLSLGGQITITVGGILVDTISVDALRLNNEFTSQTLVNADLPAGSQQVVVTFTPTVGDPVVANTTVLIDITAPTVTITQFAGDNILTVAEAATSQTITGTSSEIGSTVSVTLGTKTYTAVVQAGGSWTVNVPSADLQGLAQDVTSISASVKDAAGNTGSAVLNNVIVDTVAPSLLNVDALLGDNVINATESLLTQTLTGTVSGADGQNIYVYLGNSTVPLAQGTVLNGAFNLELTPTAIGALLQGGNVLTVKVADDHGNQTSAAITINKVFNSLLGLTVDTVFGDPAGSGGYLNAIEAGLSQLITGTAVSAAGGLVSLTLLSGQVLTATVGQDGKWSLAVPPAALATLQEGANTLNLVVTDVVGNVASATTSVTTIVNNLPVVNTLTNLFGDNNVLNLLEAQAGQTIGGTLNAVAGSVVTVTLGAKAYTTTVQAGGGWNVNLSATDLLALGNGNVSLGVKVVDPAGNVASNSASITVATIKPEIILNPILGDGLLNIADLSNVASQLVSGTVKNVAAGTIIKVMIGTTEVDATVDANGKFSAGLTLGQLQGLQSGLLDISASVKDSLSGNESTLNVVGGLQVSLTPPSLSLNQTQLFGDGLLNAADALVNQLISGTTTAGARVVVTVGDSTTPLLSGTAGTDGAFNLALTPSALATLLDGGVTLKVTVTDTAGNSSSSTLAGTVGIHALPSVTLNPLFGDGILSVTEALSSLGQLLSGHVNNVPTGTLVSIKVGGLTLQGSTDSNGNFGVTLTSAQLLGLATGGLTVSATVTDAVGNVGSSSVGVTIGVHVAPTVTVGTLFGDGVLNAAELATAQTISGTSTNAVAGSTVSFTLNGIAYSTTVGSNGNWSISIPKTALAAIPDGPLTITANLADPYGNTASGSNSASVIAHNTPTITFGTLFGDGALNAVEAQTAQTISGTAFNAEGSTILVNVGSKTYSTVVAANGSWSVSVPSVDLKALPDNTASISASVINGAGTSSGTITVPVIVGTHSTPTVTLSNTAGFSDGYFNLAESGTAQVITGTSTSAAGGRVTVNIEGMSYTGTVAANGTWSVTIPAGGLTSLADGQHTAAITVADRAGNTSSTSASFNAVTQNLPAVSVDAVASLLSVLLTGLTISGGSLRLATGTTVTITLSQSGQTQTMTTTVGANGRYSAKFVGGLLSTLDLSSVVTVTAVDAAGNPATTVTTLLLGSVLPLATTASVMMAVASDESLASTDTSSISAASTSEESTTPTVHTAARVASTLVTDSDTSSTDHATSTAAASTTASSETVASTATDDGSYTIGGVTITLADGQTVHGESVTGSVGNDTITVNSLDFTHIDGGAGTDTLVLNGEHIALDLTSLGLKVEHVEIIDLGTSGNNSIKLDLNEALNITDKQSDDLLIKGTLGDQVTLANTDGGVWATTGQRTVEGQTFDVYHNSALSSDNTLGDVLIQHNLQVHVV</sequence>